<name>A0A0L0CIC0_LUCCU</name>
<proteinExistence type="predicted"/>
<dbReference type="Proteomes" id="UP000037069">
    <property type="component" value="Unassembled WGS sequence"/>
</dbReference>
<accession>A0A0L0CIC0</accession>
<comment type="caution">
    <text evidence="2">The sequence shown here is derived from an EMBL/GenBank/DDBJ whole genome shotgun (WGS) entry which is preliminary data.</text>
</comment>
<feature type="compositionally biased region" description="Low complexity" evidence="1">
    <location>
        <begin position="27"/>
        <end position="38"/>
    </location>
</feature>
<dbReference type="EMBL" id="JRES01000361">
    <property type="protein sequence ID" value="KNC31947.1"/>
    <property type="molecule type" value="Genomic_DNA"/>
</dbReference>
<sequence>MEKRPSDMPPQSGSFLVGSVTLVSWSKSSTLKGGTSSSESEESGMPEDISMSSSPFAINCILLTSSSSRIKVFCVQSLREKKHKFHFYLDFATAVSLFLPHTKRYVASAGNHLVPAKLFSNYNLPTQYPSTLYQPTQYPATPYQSMQYPTTPYHPTQYTQATFYAPPPYQTTAAH</sequence>
<gene>
    <name evidence="2" type="ORF">FF38_04045</name>
</gene>
<keyword evidence="3" id="KW-1185">Reference proteome</keyword>
<feature type="region of interest" description="Disordered" evidence="1">
    <location>
        <begin position="27"/>
        <end position="50"/>
    </location>
</feature>
<evidence type="ECO:0000313" key="3">
    <source>
        <dbReference type="Proteomes" id="UP000037069"/>
    </source>
</evidence>
<reference evidence="2 3" key="1">
    <citation type="journal article" date="2015" name="Nat. Commun.">
        <title>Lucilia cuprina genome unlocks parasitic fly biology to underpin future interventions.</title>
        <authorList>
            <person name="Anstead C.A."/>
            <person name="Korhonen P.K."/>
            <person name="Young N.D."/>
            <person name="Hall R.S."/>
            <person name="Jex A.R."/>
            <person name="Murali S.C."/>
            <person name="Hughes D.S."/>
            <person name="Lee S.F."/>
            <person name="Perry T."/>
            <person name="Stroehlein A.J."/>
            <person name="Ansell B.R."/>
            <person name="Breugelmans B."/>
            <person name="Hofmann A."/>
            <person name="Qu J."/>
            <person name="Dugan S."/>
            <person name="Lee S.L."/>
            <person name="Chao H."/>
            <person name="Dinh H."/>
            <person name="Han Y."/>
            <person name="Doddapaneni H.V."/>
            <person name="Worley K.C."/>
            <person name="Muzny D.M."/>
            <person name="Ioannidis P."/>
            <person name="Waterhouse R.M."/>
            <person name="Zdobnov E.M."/>
            <person name="James P.J."/>
            <person name="Bagnall N.H."/>
            <person name="Kotze A.C."/>
            <person name="Gibbs R.A."/>
            <person name="Richards S."/>
            <person name="Batterham P."/>
            <person name="Gasser R.B."/>
        </authorList>
    </citation>
    <scope>NUCLEOTIDE SEQUENCE [LARGE SCALE GENOMIC DNA]</scope>
    <source>
        <strain evidence="2 3">LS</strain>
        <tissue evidence="2">Full body</tissue>
    </source>
</reference>
<dbReference type="AlphaFoldDB" id="A0A0L0CIC0"/>
<evidence type="ECO:0000256" key="1">
    <source>
        <dbReference type="SAM" id="MobiDB-lite"/>
    </source>
</evidence>
<organism evidence="2 3">
    <name type="scientific">Lucilia cuprina</name>
    <name type="common">Green bottle fly</name>
    <name type="synonym">Australian sheep blowfly</name>
    <dbReference type="NCBI Taxonomy" id="7375"/>
    <lineage>
        <taxon>Eukaryota</taxon>
        <taxon>Metazoa</taxon>
        <taxon>Ecdysozoa</taxon>
        <taxon>Arthropoda</taxon>
        <taxon>Hexapoda</taxon>
        <taxon>Insecta</taxon>
        <taxon>Pterygota</taxon>
        <taxon>Neoptera</taxon>
        <taxon>Endopterygota</taxon>
        <taxon>Diptera</taxon>
        <taxon>Brachycera</taxon>
        <taxon>Muscomorpha</taxon>
        <taxon>Oestroidea</taxon>
        <taxon>Calliphoridae</taxon>
        <taxon>Luciliinae</taxon>
        <taxon>Lucilia</taxon>
    </lineage>
</organism>
<evidence type="ECO:0000313" key="2">
    <source>
        <dbReference type="EMBL" id="KNC31947.1"/>
    </source>
</evidence>
<protein>
    <submittedName>
        <fullName evidence="2">Uncharacterized protein</fullName>
    </submittedName>
</protein>